<evidence type="ECO:0000313" key="1">
    <source>
        <dbReference type="EMBL" id="KAH7995736.1"/>
    </source>
</evidence>
<protein>
    <submittedName>
        <fullName evidence="1">Adhesion G protein-coupled receptor L3</fullName>
    </submittedName>
</protein>
<evidence type="ECO:0000313" key="2">
    <source>
        <dbReference type="Proteomes" id="UP000827872"/>
    </source>
</evidence>
<comment type="caution">
    <text evidence="1">The sequence shown here is derived from an EMBL/GenBank/DDBJ whole genome shotgun (WGS) entry which is preliminary data.</text>
</comment>
<proteinExistence type="predicted"/>
<keyword evidence="1" id="KW-0675">Receptor</keyword>
<reference evidence="1" key="1">
    <citation type="submission" date="2021-08" db="EMBL/GenBank/DDBJ databases">
        <title>The first chromosome-level gecko genome reveals the dynamic sex chromosomes of Neotropical dwarf geckos (Sphaerodactylidae: Sphaerodactylus).</title>
        <authorList>
            <person name="Pinto B.J."/>
            <person name="Keating S.E."/>
            <person name="Gamble T."/>
        </authorList>
    </citation>
    <scope>NUCLEOTIDE SEQUENCE</scope>
    <source>
        <strain evidence="1">TG3544</strain>
    </source>
</reference>
<sequence>MNLYSVLSSVKCGAGCIFQGTFVVDKGLDALETIPQMAKGGRDVASTSGATGLGGVITSTTPRFAASSTLRTTTASALGRRNRSTSTPSPAVDVPNEMTTHLAPASSQLPAIGAESCETMEARKIMWFKTRQGQMAKQPCPRGTVGVSTFLCLAPGGIWDPQGPDLSNCSSLWVSHITQKLKSGETAANVARELAEQTKSHLNAGDITYSVRAMDQLVGLLDVQLRNLTPGGKDSAARSLNKAINHASGFFNQP</sequence>
<gene>
    <name evidence="1" type="primary">ADGRL3_2</name>
    <name evidence="1" type="ORF">K3G42_028121</name>
</gene>
<organism evidence="1 2">
    <name type="scientific">Sphaerodactylus townsendi</name>
    <dbReference type="NCBI Taxonomy" id="933632"/>
    <lineage>
        <taxon>Eukaryota</taxon>
        <taxon>Metazoa</taxon>
        <taxon>Chordata</taxon>
        <taxon>Craniata</taxon>
        <taxon>Vertebrata</taxon>
        <taxon>Euteleostomi</taxon>
        <taxon>Lepidosauria</taxon>
        <taxon>Squamata</taxon>
        <taxon>Bifurcata</taxon>
        <taxon>Gekkota</taxon>
        <taxon>Sphaerodactylidae</taxon>
        <taxon>Sphaerodactylus</taxon>
    </lineage>
</organism>
<dbReference type="EMBL" id="CM037620">
    <property type="protein sequence ID" value="KAH7995736.1"/>
    <property type="molecule type" value="Genomic_DNA"/>
</dbReference>
<keyword evidence="2" id="KW-1185">Reference proteome</keyword>
<dbReference type="Proteomes" id="UP000827872">
    <property type="component" value="Linkage Group LG07"/>
</dbReference>
<name>A0ACB8ESW5_9SAUR</name>
<accession>A0ACB8ESW5</accession>